<dbReference type="EMBL" id="KQ459601">
    <property type="protein sequence ID" value="KPI93876.1"/>
    <property type="molecule type" value="Genomic_DNA"/>
</dbReference>
<sequence>MKDNSICDKIFALLCVPVCLNRPFLLKTKKAIKCAKAVFSWAYRALLAPRCGCLSAVCSPHHLAAAADLCRTPGSALRINNAFRDDRR</sequence>
<keyword evidence="2" id="KW-1185">Reference proteome</keyword>
<accession>A0A194PKB2</accession>
<name>A0A194PKB2_PAPXU</name>
<dbReference type="Proteomes" id="UP000053268">
    <property type="component" value="Unassembled WGS sequence"/>
</dbReference>
<organism evidence="1 2">
    <name type="scientific">Papilio xuthus</name>
    <name type="common">Asian swallowtail butterfly</name>
    <dbReference type="NCBI Taxonomy" id="66420"/>
    <lineage>
        <taxon>Eukaryota</taxon>
        <taxon>Metazoa</taxon>
        <taxon>Ecdysozoa</taxon>
        <taxon>Arthropoda</taxon>
        <taxon>Hexapoda</taxon>
        <taxon>Insecta</taxon>
        <taxon>Pterygota</taxon>
        <taxon>Neoptera</taxon>
        <taxon>Endopterygota</taxon>
        <taxon>Lepidoptera</taxon>
        <taxon>Glossata</taxon>
        <taxon>Ditrysia</taxon>
        <taxon>Papilionoidea</taxon>
        <taxon>Papilionidae</taxon>
        <taxon>Papilioninae</taxon>
        <taxon>Papilio</taxon>
    </lineage>
</organism>
<gene>
    <name evidence="1" type="ORF">RR46_13041</name>
</gene>
<evidence type="ECO:0000313" key="2">
    <source>
        <dbReference type="Proteomes" id="UP000053268"/>
    </source>
</evidence>
<protein>
    <submittedName>
        <fullName evidence="1">Uncharacterized protein</fullName>
    </submittedName>
</protein>
<proteinExistence type="predicted"/>
<evidence type="ECO:0000313" key="1">
    <source>
        <dbReference type="EMBL" id="KPI93876.1"/>
    </source>
</evidence>
<reference evidence="1 2" key="1">
    <citation type="journal article" date="2015" name="Nat. Commun.">
        <title>Outbred genome sequencing and CRISPR/Cas9 gene editing in butterflies.</title>
        <authorList>
            <person name="Li X."/>
            <person name="Fan D."/>
            <person name="Zhang W."/>
            <person name="Liu G."/>
            <person name="Zhang L."/>
            <person name="Zhao L."/>
            <person name="Fang X."/>
            <person name="Chen L."/>
            <person name="Dong Y."/>
            <person name="Chen Y."/>
            <person name="Ding Y."/>
            <person name="Zhao R."/>
            <person name="Feng M."/>
            <person name="Zhu Y."/>
            <person name="Feng Y."/>
            <person name="Jiang X."/>
            <person name="Zhu D."/>
            <person name="Xiang H."/>
            <person name="Feng X."/>
            <person name="Li S."/>
            <person name="Wang J."/>
            <person name="Zhang G."/>
            <person name="Kronforst M.R."/>
            <person name="Wang W."/>
        </authorList>
    </citation>
    <scope>NUCLEOTIDE SEQUENCE [LARGE SCALE GENOMIC DNA]</scope>
    <source>
        <strain evidence="1">Ya'a_city_454_Px</strain>
        <tissue evidence="1">Whole body</tissue>
    </source>
</reference>
<dbReference type="AlphaFoldDB" id="A0A194PKB2"/>